<keyword evidence="5" id="KW-0378">Hydrolase</keyword>
<dbReference type="InterPro" id="IPR003730">
    <property type="entry name" value="Cu_polyphenol_OxRdtase"/>
</dbReference>
<reference evidence="10 11" key="1">
    <citation type="submission" date="2023-06" db="EMBL/GenBank/DDBJ databases">
        <title>Antibody response to the Sneathia vaginalis cytopathogenic toxin A during pregnancy.</title>
        <authorList>
            <person name="Mccoy Z.T."/>
            <person name="Serrano M.G."/>
            <person name="Spaine K."/>
            <person name="Edwards D.J."/>
            <person name="Buck G.A."/>
            <person name="Jefferson K."/>
        </authorList>
    </citation>
    <scope>NUCLEOTIDE SEQUENCE [LARGE SCALE GENOMIC DNA]</scope>
    <source>
        <strain evidence="10 11">CCUG 42621</strain>
    </source>
</reference>
<dbReference type="PANTHER" id="PTHR30616:SF2">
    <property type="entry name" value="PURINE NUCLEOSIDE PHOSPHORYLASE LACC1"/>
    <property type="match status" value="1"/>
</dbReference>
<evidence type="ECO:0000313" key="10">
    <source>
        <dbReference type="EMBL" id="MDK9580597.1"/>
    </source>
</evidence>
<organism evidence="10 11">
    <name type="scientific">Sneathia sanguinegens</name>
    <dbReference type="NCBI Taxonomy" id="40543"/>
    <lineage>
        <taxon>Bacteria</taxon>
        <taxon>Fusobacteriati</taxon>
        <taxon>Fusobacteriota</taxon>
        <taxon>Fusobacteriia</taxon>
        <taxon>Fusobacteriales</taxon>
        <taxon>Leptotrichiaceae</taxon>
        <taxon>Sneathia</taxon>
    </lineage>
</organism>
<evidence type="ECO:0000256" key="1">
    <source>
        <dbReference type="ARBA" id="ARBA00000553"/>
    </source>
</evidence>
<comment type="catalytic activity">
    <reaction evidence="8">
        <text>adenosine + phosphate = alpha-D-ribose 1-phosphate + adenine</text>
        <dbReference type="Rhea" id="RHEA:27642"/>
        <dbReference type="ChEBI" id="CHEBI:16335"/>
        <dbReference type="ChEBI" id="CHEBI:16708"/>
        <dbReference type="ChEBI" id="CHEBI:43474"/>
        <dbReference type="ChEBI" id="CHEBI:57720"/>
        <dbReference type="EC" id="2.4.2.1"/>
    </reaction>
    <physiologicalReaction direction="left-to-right" evidence="8">
        <dbReference type="Rhea" id="RHEA:27643"/>
    </physiologicalReaction>
</comment>
<sequence>MKYIHFNEIEKYGYLAIQTTKQAGDMKDKFNLNKILTDLNISENYIKGNQKHTTNIYCIEKNKKVDIDENEVIDGFISNDTNYTLITYYADCLPIFLLDPTKNVFGVLHGGWRGSANKILEKGIDLMLNKYKCKLENILVCFGIGISGRNYEIKEDTVDILKTLLTFNNMITYKEDKIYLDTQKLNEQIAKDCGILEKNIFKNNYCTTEGDFYSYRKTHTPERMVAIITKKR</sequence>
<evidence type="ECO:0000256" key="6">
    <source>
        <dbReference type="ARBA" id="ARBA00022833"/>
    </source>
</evidence>
<protein>
    <submittedName>
        <fullName evidence="10">Polyphenol oxidase family protein</fullName>
    </submittedName>
</protein>
<dbReference type="InterPro" id="IPR011324">
    <property type="entry name" value="Cytotoxic_necrot_fac-like_cat"/>
</dbReference>
<dbReference type="RefSeq" id="WP_285152901.1">
    <property type="nucleotide sequence ID" value="NZ_JASSPP010000004.1"/>
</dbReference>
<dbReference type="Pfam" id="PF02578">
    <property type="entry name" value="Cu-oxidase_4"/>
    <property type="match status" value="1"/>
</dbReference>
<keyword evidence="11" id="KW-1185">Reference proteome</keyword>
<evidence type="ECO:0000256" key="9">
    <source>
        <dbReference type="ARBA" id="ARBA00049893"/>
    </source>
</evidence>
<keyword evidence="6" id="KW-0862">Zinc</keyword>
<evidence type="ECO:0000256" key="8">
    <source>
        <dbReference type="ARBA" id="ARBA00048968"/>
    </source>
</evidence>
<comment type="catalytic activity">
    <reaction evidence="9">
        <text>S-methyl-5'-thioadenosine + phosphate = 5-(methylsulfanyl)-alpha-D-ribose 1-phosphate + adenine</text>
        <dbReference type="Rhea" id="RHEA:11852"/>
        <dbReference type="ChEBI" id="CHEBI:16708"/>
        <dbReference type="ChEBI" id="CHEBI:17509"/>
        <dbReference type="ChEBI" id="CHEBI:43474"/>
        <dbReference type="ChEBI" id="CHEBI:58533"/>
        <dbReference type="EC" id="2.4.2.28"/>
    </reaction>
    <physiologicalReaction direction="left-to-right" evidence="9">
        <dbReference type="Rhea" id="RHEA:11853"/>
    </physiologicalReaction>
</comment>
<keyword evidence="4" id="KW-0479">Metal-binding</keyword>
<comment type="catalytic activity">
    <reaction evidence="1">
        <text>inosine + phosphate = alpha-D-ribose 1-phosphate + hypoxanthine</text>
        <dbReference type="Rhea" id="RHEA:27646"/>
        <dbReference type="ChEBI" id="CHEBI:17368"/>
        <dbReference type="ChEBI" id="CHEBI:17596"/>
        <dbReference type="ChEBI" id="CHEBI:43474"/>
        <dbReference type="ChEBI" id="CHEBI:57720"/>
        <dbReference type="EC" id="2.4.2.1"/>
    </reaction>
    <physiologicalReaction direction="left-to-right" evidence="1">
        <dbReference type="Rhea" id="RHEA:27647"/>
    </physiologicalReaction>
</comment>
<comment type="caution">
    <text evidence="10">The sequence shown here is derived from an EMBL/GenBank/DDBJ whole genome shotgun (WGS) entry which is preliminary data.</text>
</comment>
<proteinExistence type="inferred from homology"/>
<dbReference type="EMBL" id="JASSPP010000004">
    <property type="protein sequence ID" value="MDK9580597.1"/>
    <property type="molecule type" value="Genomic_DNA"/>
</dbReference>
<evidence type="ECO:0000256" key="2">
    <source>
        <dbReference type="ARBA" id="ARBA00007353"/>
    </source>
</evidence>
<dbReference type="SUPFAM" id="SSF64438">
    <property type="entry name" value="CNF1/YfiH-like putative cysteine hydrolases"/>
    <property type="match status" value="1"/>
</dbReference>
<comment type="catalytic activity">
    <reaction evidence="7">
        <text>adenosine + H2O + H(+) = inosine + NH4(+)</text>
        <dbReference type="Rhea" id="RHEA:24408"/>
        <dbReference type="ChEBI" id="CHEBI:15377"/>
        <dbReference type="ChEBI" id="CHEBI:15378"/>
        <dbReference type="ChEBI" id="CHEBI:16335"/>
        <dbReference type="ChEBI" id="CHEBI:17596"/>
        <dbReference type="ChEBI" id="CHEBI:28938"/>
        <dbReference type="EC" id="3.5.4.4"/>
    </reaction>
    <physiologicalReaction direction="left-to-right" evidence="7">
        <dbReference type="Rhea" id="RHEA:24409"/>
    </physiologicalReaction>
</comment>
<dbReference type="InterPro" id="IPR038371">
    <property type="entry name" value="Cu_polyphenol_OxRdtase_sf"/>
</dbReference>
<evidence type="ECO:0000256" key="3">
    <source>
        <dbReference type="ARBA" id="ARBA00022679"/>
    </source>
</evidence>
<name>A0ABT7HJ96_9FUSO</name>
<dbReference type="CDD" id="cd16833">
    <property type="entry name" value="YfiH"/>
    <property type="match status" value="1"/>
</dbReference>
<dbReference type="Gene3D" id="3.60.140.10">
    <property type="entry name" value="CNF1/YfiH-like putative cysteine hydrolases"/>
    <property type="match status" value="1"/>
</dbReference>
<keyword evidence="3" id="KW-0808">Transferase</keyword>
<evidence type="ECO:0000313" key="11">
    <source>
        <dbReference type="Proteomes" id="UP001225134"/>
    </source>
</evidence>
<accession>A0ABT7HJ96</accession>
<evidence type="ECO:0000256" key="4">
    <source>
        <dbReference type="ARBA" id="ARBA00022723"/>
    </source>
</evidence>
<comment type="similarity">
    <text evidence="2">Belongs to the purine nucleoside phosphorylase YfiH/LACC1 family.</text>
</comment>
<evidence type="ECO:0000256" key="7">
    <source>
        <dbReference type="ARBA" id="ARBA00047989"/>
    </source>
</evidence>
<dbReference type="Proteomes" id="UP001225134">
    <property type="component" value="Unassembled WGS sequence"/>
</dbReference>
<dbReference type="PANTHER" id="PTHR30616">
    <property type="entry name" value="UNCHARACTERIZED PROTEIN YFIH"/>
    <property type="match status" value="1"/>
</dbReference>
<evidence type="ECO:0000256" key="5">
    <source>
        <dbReference type="ARBA" id="ARBA00022801"/>
    </source>
</evidence>
<gene>
    <name evidence="10" type="ORF">QQA45_03595</name>
</gene>